<feature type="domain" description="Pyridine nucleotide-disulphide oxidoreductase dimerisation" evidence="7">
    <location>
        <begin position="376"/>
        <end position="481"/>
    </location>
</feature>
<dbReference type="SUPFAM" id="SSF51905">
    <property type="entry name" value="FAD/NAD(P)-binding domain"/>
    <property type="match status" value="1"/>
</dbReference>
<dbReference type="PANTHER" id="PTHR43014">
    <property type="entry name" value="MERCURIC REDUCTASE"/>
    <property type="match status" value="1"/>
</dbReference>
<dbReference type="InterPro" id="IPR001100">
    <property type="entry name" value="Pyr_nuc-diS_OxRdtase"/>
</dbReference>
<dbReference type="Gene3D" id="3.50.50.60">
    <property type="entry name" value="FAD/NAD(P)-binding domain"/>
    <property type="match status" value="2"/>
</dbReference>
<keyword evidence="2" id="KW-0285">Flavoprotein</keyword>
<feature type="binding site" evidence="5">
    <location>
        <begin position="197"/>
        <end position="204"/>
    </location>
    <ligand>
        <name>NAD(+)</name>
        <dbReference type="ChEBI" id="CHEBI:57540"/>
    </ligand>
</feature>
<feature type="binding site" evidence="5">
    <location>
        <position position="55"/>
    </location>
    <ligand>
        <name>FAD</name>
        <dbReference type="ChEBI" id="CHEBI:57692"/>
    </ligand>
</feature>
<dbReference type="OrthoDB" id="361797at2759"/>
<dbReference type="InterPro" id="IPR004099">
    <property type="entry name" value="Pyr_nucl-diS_OxRdtase_dimer"/>
</dbReference>
<sequence length="493" mass="53347">MSSPTPKHYNALILGSGQSGTPLATHLSSLSLSVCLIERSHIAGCCVNEGCTPTKTMVASGRVAYFVGRAGEYGDGDSGNSGVRIDMKKIRQRKRDIVESFRGGSERRLEGKGVDVLMGEARFEGEKEVRVSVAANAETGGLAEERRFTADTIYINVGCRPSRADIPGLEEVQKERVLDSTSIQELDEVPRHLVVVGGGVVGLEFGQLVRRLGGRVSIVHRGERLLSRGDDAEMVECMQDILKEDGVELYLNASGTTVSKSSDPELPISVSTTPGTKPSVEIHASHILLATGRIPNTDSLKLSTAGIQTTPSGHIIVSPTLETNIPGIYALGDVKGGPAFTHISYDDFRIIRDNLSLPPSAPKDAFRTTHSRTPYIPSVIYTDPQYAHIGPRLSLLPSNRTYISYSMPCSWIARGLETDETRGMWKIVVDKETEEIVSFSAISTEAGEVMSVVQMAMLGGVKGSVLREAIWAHPSWAEGLNNIWGGEKREFGR</sequence>
<comment type="similarity">
    <text evidence="1">Belongs to the class-I pyridine nucleotide-disulfide oxidoreductase family.</text>
</comment>
<accession>A0A6A5WK70</accession>
<evidence type="ECO:0000256" key="5">
    <source>
        <dbReference type="PIRSR" id="PIRSR000350-3"/>
    </source>
</evidence>
<dbReference type="GO" id="GO:0050660">
    <property type="term" value="F:flavin adenine dinucleotide binding"/>
    <property type="evidence" value="ECO:0007669"/>
    <property type="project" value="TreeGrafter"/>
</dbReference>
<evidence type="ECO:0000313" key="9">
    <source>
        <dbReference type="EMBL" id="KAF2000561.1"/>
    </source>
</evidence>
<evidence type="ECO:0000313" key="10">
    <source>
        <dbReference type="Proteomes" id="UP000799779"/>
    </source>
</evidence>
<comment type="cofactor">
    <cofactor evidence="5">
        <name>FAD</name>
        <dbReference type="ChEBI" id="CHEBI:57692"/>
    </cofactor>
    <text evidence="5">Binds 1 FAD per subunit.</text>
</comment>
<dbReference type="PRINTS" id="PR00411">
    <property type="entry name" value="PNDRDTASEI"/>
</dbReference>
<dbReference type="PIRSF" id="PIRSF000350">
    <property type="entry name" value="Mercury_reductase_MerA"/>
    <property type="match status" value="1"/>
</dbReference>
<protein>
    <submittedName>
        <fullName evidence="9">Mercuric reductase</fullName>
    </submittedName>
</protein>
<feature type="domain" description="FAD/NAD(P)-binding" evidence="8">
    <location>
        <begin position="10"/>
        <end position="344"/>
    </location>
</feature>
<keyword evidence="5" id="KW-0547">Nucleotide-binding</keyword>
<dbReference type="SUPFAM" id="SSF55424">
    <property type="entry name" value="FAD/NAD-linked reductases, dimerisation (C-terminal) domain"/>
    <property type="match status" value="1"/>
</dbReference>
<name>A0A6A5WK70_9PLEO</name>
<feature type="binding site" evidence="5">
    <location>
        <position position="292"/>
    </location>
    <ligand>
        <name>NAD(+)</name>
        <dbReference type="ChEBI" id="CHEBI:57540"/>
    </ligand>
</feature>
<keyword evidence="10" id="KW-1185">Reference proteome</keyword>
<evidence type="ECO:0000259" key="7">
    <source>
        <dbReference type="Pfam" id="PF02852"/>
    </source>
</evidence>
<evidence type="ECO:0000256" key="2">
    <source>
        <dbReference type="ARBA" id="ARBA00022630"/>
    </source>
</evidence>
<proteinExistence type="inferred from homology"/>
<dbReference type="Pfam" id="PF07992">
    <property type="entry name" value="Pyr_redox_2"/>
    <property type="match status" value="1"/>
</dbReference>
<dbReference type="GO" id="GO:0003955">
    <property type="term" value="F:NAD(P)H dehydrogenase (quinone) activity"/>
    <property type="evidence" value="ECO:0007669"/>
    <property type="project" value="TreeGrafter"/>
</dbReference>
<organism evidence="9 10">
    <name type="scientific">Amniculicola lignicola CBS 123094</name>
    <dbReference type="NCBI Taxonomy" id="1392246"/>
    <lineage>
        <taxon>Eukaryota</taxon>
        <taxon>Fungi</taxon>
        <taxon>Dikarya</taxon>
        <taxon>Ascomycota</taxon>
        <taxon>Pezizomycotina</taxon>
        <taxon>Dothideomycetes</taxon>
        <taxon>Pleosporomycetidae</taxon>
        <taxon>Pleosporales</taxon>
        <taxon>Amniculicolaceae</taxon>
        <taxon>Amniculicola</taxon>
    </lineage>
</organism>
<evidence type="ECO:0000259" key="8">
    <source>
        <dbReference type="Pfam" id="PF07992"/>
    </source>
</evidence>
<evidence type="ECO:0000256" key="6">
    <source>
        <dbReference type="PIRSR" id="PIRSR000350-4"/>
    </source>
</evidence>
<dbReference type="AlphaFoldDB" id="A0A6A5WK70"/>
<dbReference type="InterPro" id="IPR023753">
    <property type="entry name" value="FAD/NAD-binding_dom"/>
</dbReference>
<dbReference type="Gene3D" id="3.30.390.30">
    <property type="match status" value="1"/>
</dbReference>
<dbReference type="Proteomes" id="UP000799779">
    <property type="component" value="Unassembled WGS sequence"/>
</dbReference>
<keyword evidence="5" id="KW-0520">NAD</keyword>
<evidence type="ECO:0000256" key="1">
    <source>
        <dbReference type="ARBA" id="ARBA00007532"/>
    </source>
</evidence>
<evidence type="ECO:0000256" key="4">
    <source>
        <dbReference type="PIRSR" id="PIRSR000350-2"/>
    </source>
</evidence>
<feature type="binding site" evidence="5">
    <location>
        <position position="333"/>
    </location>
    <ligand>
        <name>FAD</name>
        <dbReference type="ChEBI" id="CHEBI:57692"/>
    </ligand>
</feature>
<reference evidence="9" key="1">
    <citation type="journal article" date="2020" name="Stud. Mycol.">
        <title>101 Dothideomycetes genomes: a test case for predicting lifestyles and emergence of pathogens.</title>
        <authorList>
            <person name="Haridas S."/>
            <person name="Albert R."/>
            <person name="Binder M."/>
            <person name="Bloem J."/>
            <person name="Labutti K."/>
            <person name="Salamov A."/>
            <person name="Andreopoulos B."/>
            <person name="Baker S."/>
            <person name="Barry K."/>
            <person name="Bills G."/>
            <person name="Bluhm B."/>
            <person name="Cannon C."/>
            <person name="Castanera R."/>
            <person name="Culley D."/>
            <person name="Daum C."/>
            <person name="Ezra D."/>
            <person name="Gonzalez J."/>
            <person name="Henrissat B."/>
            <person name="Kuo A."/>
            <person name="Liang C."/>
            <person name="Lipzen A."/>
            <person name="Lutzoni F."/>
            <person name="Magnuson J."/>
            <person name="Mondo S."/>
            <person name="Nolan M."/>
            <person name="Ohm R."/>
            <person name="Pangilinan J."/>
            <person name="Park H.-J."/>
            <person name="Ramirez L."/>
            <person name="Alfaro M."/>
            <person name="Sun H."/>
            <person name="Tritt A."/>
            <person name="Yoshinaga Y."/>
            <person name="Zwiers L.-H."/>
            <person name="Turgeon B."/>
            <person name="Goodwin S."/>
            <person name="Spatafora J."/>
            <person name="Crous P."/>
            <person name="Grigoriev I."/>
        </authorList>
    </citation>
    <scope>NUCLEOTIDE SEQUENCE</scope>
    <source>
        <strain evidence="9">CBS 123094</strain>
    </source>
</reference>
<dbReference type="InterPro" id="IPR016156">
    <property type="entry name" value="FAD/NAD-linked_Rdtase_dimer_sf"/>
</dbReference>
<dbReference type="PANTHER" id="PTHR43014:SF2">
    <property type="entry name" value="MERCURIC REDUCTASE"/>
    <property type="match status" value="1"/>
</dbReference>
<feature type="disulfide bond" description="Redox-active" evidence="6">
    <location>
        <begin position="46"/>
        <end position="51"/>
    </location>
</feature>
<dbReference type="EMBL" id="ML977588">
    <property type="protein sequence ID" value="KAF2000561.1"/>
    <property type="molecule type" value="Genomic_DNA"/>
</dbReference>
<dbReference type="PRINTS" id="PR00368">
    <property type="entry name" value="FADPNR"/>
</dbReference>
<evidence type="ECO:0000256" key="3">
    <source>
        <dbReference type="ARBA" id="ARBA00022827"/>
    </source>
</evidence>
<feature type="active site" description="Proton acceptor" evidence="4">
    <location>
        <position position="473"/>
    </location>
</feature>
<dbReference type="Pfam" id="PF02852">
    <property type="entry name" value="Pyr_redox_dim"/>
    <property type="match status" value="1"/>
</dbReference>
<keyword evidence="3 5" id="KW-0274">FAD</keyword>
<dbReference type="InterPro" id="IPR036188">
    <property type="entry name" value="FAD/NAD-bd_sf"/>
</dbReference>
<gene>
    <name evidence="9" type="ORF">P154DRAFT_598571</name>
</gene>